<dbReference type="PRINTS" id="PR00081">
    <property type="entry name" value="GDHRDH"/>
</dbReference>
<proteinExistence type="inferred from homology"/>
<dbReference type="InterPro" id="IPR050259">
    <property type="entry name" value="SDR"/>
</dbReference>
<evidence type="ECO:0000256" key="2">
    <source>
        <dbReference type="ARBA" id="ARBA00012948"/>
    </source>
</evidence>
<dbReference type="OrthoDB" id="417891at2759"/>
<comment type="caution">
    <text evidence="5">The sequence shown here is derived from an EMBL/GenBank/DDBJ whole genome shotgun (WGS) entry which is preliminary data.</text>
</comment>
<dbReference type="InterPro" id="IPR036291">
    <property type="entry name" value="NAD(P)-bd_dom_sf"/>
</dbReference>
<name>A0A815NJP7_9BILA</name>
<dbReference type="FunFam" id="3.40.50.720:FF:000084">
    <property type="entry name" value="Short-chain dehydrogenase reductase"/>
    <property type="match status" value="1"/>
</dbReference>
<dbReference type="AlphaFoldDB" id="A0A815NJP7"/>
<dbReference type="NCBIfam" id="NF009093">
    <property type="entry name" value="PRK12429.1"/>
    <property type="match status" value="1"/>
</dbReference>
<comment type="catalytic activity">
    <reaction evidence="4">
        <text>a (3R)-hydroxyacyl-[ACP] + NADP(+) = a 3-oxoacyl-[ACP] + NADPH + H(+)</text>
        <dbReference type="Rhea" id="RHEA:17397"/>
        <dbReference type="Rhea" id="RHEA-COMP:9916"/>
        <dbReference type="Rhea" id="RHEA-COMP:9945"/>
        <dbReference type="ChEBI" id="CHEBI:15378"/>
        <dbReference type="ChEBI" id="CHEBI:57783"/>
        <dbReference type="ChEBI" id="CHEBI:58349"/>
        <dbReference type="ChEBI" id="CHEBI:78776"/>
        <dbReference type="ChEBI" id="CHEBI:78827"/>
        <dbReference type="EC" id="1.1.1.100"/>
    </reaction>
</comment>
<dbReference type="PRINTS" id="PR00080">
    <property type="entry name" value="SDRFAMILY"/>
</dbReference>
<dbReference type="EMBL" id="CAJOAX010008811">
    <property type="protein sequence ID" value="CAF4042824.1"/>
    <property type="molecule type" value="Genomic_DNA"/>
</dbReference>
<evidence type="ECO:0000313" key="5">
    <source>
        <dbReference type="EMBL" id="CAF1432959.1"/>
    </source>
</evidence>
<dbReference type="InterPro" id="IPR020904">
    <property type="entry name" value="Sc_DH/Rdtase_CS"/>
</dbReference>
<dbReference type="SUPFAM" id="SSF51735">
    <property type="entry name" value="NAD(P)-binding Rossmann-fold domains"/>
    <property type="match status" value="1"/>
</dbReference>
<reference evidence="5" key="1">
    <citation type="submission" date="2021-02" db="EMBL/GenBank/DDBJ databases">
        <authorList>
            <person name="Nowell W R."/>
        </authorList>
    </citation>
    <scope>NUCLEOTIDE SEQUENCE</scope>
</reference>
<dbReference type="Proteomes" id="UP000663823">
    <property type="component" value="Unassembled WGS sequence"/>
</dbReference>
<dbReference type="PROSITE" id="PS00061">
    <property type="entry name" value="ADH_SHORT"/>
    <property type="match status" value="1"/>
</dbReference>
<dbReference type="GO" id="GO:0032787">
    <property type="term" value="P:monocarboxylic acid metabolic process"/>
    <property type="evidence" value="ECO:0007669"/>
    <property type="project" value="UniProtKB-ARBA"/>
</dbReference>
<organism evidence="5 7">
    <name type="scientific">Rotaria sordida</name>
    <dbReference type="NCBI Taxonomy" id="392033"/>
    <lineage>
        <taxon>Eukaryota</taxon>
        <taxon>Metazoa</taxon>
        <taxon>Spiralia</taxon>
        <taxon>Gnathifera</taxon>
        <taxon>Rotifera</taxon>
        <taxon>Eurotatoria</taxon>
        <taxon>Bdelloidea</taxon>
        <taxon>Philodinida</taxon>
        <taxon>Philodinidae</taxon>
        <taxon>Rotaria</taxon>
    </lineage>
</organism>
<dbReference type="GO" id="GO:0004316">
    <property type="term" value="F:3-oxoacyl-[acyl-carrier-protein] reductase (NADPH) activity"/>
    <property type="evidence" value="ECO:0007669"/>
    <property type="project" value="UniProtKB-EC"/>
</dbReference>
<dbReference type="Pfam" id="PF13561">
    <property type="entry name" value="adh_short_C2"/>
    <property type="match status" value="1"/>
</dbReference>
<keyword evidence="3" id="KW-0560">Oxidoreductase</keyword>
<evidence type="ECO:0000313" key="7">
    <source>
        <dbReference type="Proteomes" id="UP000663882"/>
    </source>
</evidence>
<evidence type="ECO:0000256" key="3">
    <source>
        <dbReference type="ARBA" id="ARBA00023002"/>
    </source>
</evidence>
<dbReference type="PANTHER" id="PTHR42879:SF2">
    <property type="entry name" value="3-OXOACYL-[ACYL-CARRIER-PROTEIN] REDUCTASE FABG"/>
    <property type="match status" value="1"/>
</dbReference>
<gene>
    <name evidence="6" type="ORF">OTI717_LOCUS31221</name>
    <name evidence="5" type="ORF">RFH988_LOCUS36022</name>
</gene>
<evidence type="ECO:0000313" key="6">
    <source>
        <dbReference type="EMBL" id="CAF4042824.1"/>
    </source>
</evidence>
<evidence type="ECO:0000256" key="1">
    <source>
        <dbReference type="ARBA" id="ARBA00006484"/>
    </source>
</evidence>
<dbReference type="Proteomes" id="UP000663882">
    <property type="component" value="Unassembled WGS sequence"/>
</dbReference>
<accession>A0A815NJP7</accession>
<dbReference type="EC" id="1.1.1.100" evidence="2"/>
<protein>
    <recommendedName>
        <fullName evidence="2">3-oxoacyl-[acyl-carrier-protein] reductase</fullName>
        <ecNumber evidence="2">1.1.1.100</ecNumber>
    </recommendedName>
</protein>
<comment type="similarity">
    <text evidence="1">Belongs to the short-chain dehydrogenases/reductases (SDR) family.</text>
</comment>
<evidence type="ECO:0000256" key="4">
    <source>
        <dbReference type="ARBA" id="ARBA00048508"/>
    </source>
</evidence>
<dbReference type="Gene3D" id="3.40.50.720">
    <property type="entry name" value="NAD(P)-binding Rossmann-like Domain"/>
    <property type="match status" value="1"/>
</dbReference>
<sequence length="188" mass="20743">MFEAILNKFGKLDILVNNAGIQFVSLIEDFPEEKWEEIIRVNMISSFYTIKYAIPIMKQNGWGRIINIASAHALVASPFKSAYVTAKHGLLGLTKTVALEVAEHNITVNAICPGYVKTPLVMNQIADTAKLKNISEEAVLREVILKSQATKKFVEIDEIAKMVIFLCDEKASSITGSSLLIDGGWTAQ</sequence>
<dbReference type="InterPro" id="IPR002347">
    <property type="entry name" value="SDR_fam"/>
</dbReference>
<dbReference type="PANTHER" id="PTHR42879">
    <property type="entry name" value="3-OXOACYL-(ACYL-CARRIER-PROTEIN) REDUCTASE"/>
    <property type="match status" value="1"/>
</dbReference>
<dbReference type="EMBL" id="CAJNOO010005877">
    <property type="protein sequence ID" value="CAF1432959.1"/>
    <property type="molecule type" value="Genomic_DNA"/>
</dbReference>